<dbReference type="Proteomes" id="UP000789901">
    <property type="component" value="Unassembled WGS sequence"/>
</dbReference>
<evidence type="ECO:0000313" key="2">
    <source>
        <dbReference type="Proteomes" id="UP000789901"/>
    </source>
</evidence>
<proteinExistence type="predicted"/>
<dbReference type="EMBL" id="CAJVQB010172516">
    <property type="protein sequence ID" value="CAG8857581.1"/>
    <property type="molecule type" value="Genomic_DNA"/>
</dbReference>
<reference evidence="1 2" key="1">
    <citation type="submission" date="2021-06" db="EMBL/GenBank/DDBJ databases">
        <authorList>
            <person name="Kallberg Y."/>
            <person name="Tangrot J."/>
            <person name="Rosling A."/>
        </authorList>
    </citation>
    <scope>NUCLEOTIDE SEQUENCE [LARGE SCALE GENOMIC DNA]</scope>
    <source>
        <strain evidence="1 2">120-4 pot B 10/14</strain>
    </source>
</reference>
<keyword evidence="2" id="KW-1185">Reference proteome</keyword>
<feature type="non-terminal residue" evidence="1">
    <location>
        <position position="58"/>
    </location>
</feature>
<organism evidence="1 2">
    <name type="scientific">Gigaspora margarita</name>
    <dbReference type="NCBI Taxonomy" id="4874"/>
    <lineage>
        <taxon>Eukaryota</taxon>
        <taxon>Fungi</taxon>
        <taxon>Fungi incertae sedis</taxon>
        <taxon>Mucoromycota</taxon>
        <taxon>Glomeromycotina</taxon>
        <taxon>Glomeromycetes</taxon>
        <taxon>Diversisporales</taxon>
        <taxon>Gigasporaceae</taxon>
        <taxon>Gigaspora</taxon>
    </lineage>
</organism>
<evidence type="ECO:0000313" key="1">
    <source>
        <dbReference type="EMBL" id="CAG8857581.1"/>
    </source>
</evidence>
<sequence>SDDDLQYEVQRFTDLSRVTNTDKNTEKWLRHVEQYRKERNVTKKIEEIDNKEELDTYL</sequence>
<name>A0ABN7XUJ4_GIGMA</name>
<gene>
    <name evidence="1" type="ORF">GMARGA_LOCUS46400</name>
</gene>
<accession>A0ABN7XUJ4</accession>
<protein>
    <submittedName>
        <fullName evidence="1">35911_t:CDS:1</fullName>
    </submittedName>
</protein>
<feature type="non-terminal residue" evidence="1">
    <location>
        <position position="1"/>
    </location>
</feature>
<comment type="caution">
    <text evidence="1">The sequence shown here is derived from an EMBL/GenBank/DDBJ whole genome shotgun (WGS) entry which is preliminary data.</text>
</comment>